<evidence type="ECO:0000313" key="2">
    <source>
        <dbReference type="Proteomes" id="UP000183635"/>
    </source>
</evidence>
<dbReference type="AlphaFoldDB" id="A0A1I2ZX09"/>
<evidence type="ECO:0000313" key="1">
    <source>
        <dbReference type="EMBL" id="SFH42308.1"/>
    </source>
</evidence>
<dbReference type="Proteomes" id="UP000183635">
    <property type="component" value="Unassembled WGS sequence"/>
</dbReference>
<reference evidence="1 2" key="1">
    <citation type="submission" date="2016-10" db="EMBL/GenBank/DDBJ databases">
        <authorList>
            <person name="de Groot N.N."/>
        </authorList>
    </citation>
    <scope>NUCLEOTIDE SEQUENCE [LARGE SCALE GENOMIC DNA]</scope>
    <source>
        <strain evidence="1 2">DSM 8537</strain>
    </source>
</reference>
<keyword evidence="2" id="KW-1185">Reference proteome</keyword>
<proteinExistence type="predicted"/>
<sequence length="65" mass="6982">MAHSSCSACAFFENHAANSDSQLADAGLCRAKPPVTQKDADSRGFWPVVKSNDWCGEFATQFAAE</sequence>
<dbReference type="EMBL" id="FOPU01000011">
    <property type="protein sequence ID" value="SFH42308.1"/>
    <property type="molecule type" value="Genomic_DNA"/>
</dbReference>
<name>A0A1I2ZX09_9RHOB</name>
<dbReference type="OrthoDB" id="290218at2"/>
<accession>A0A1I2ZX09</accession>
<dbReference type="RefSeq" id="WP_074967156.1">
    <property type="nucleotide sequence ID" value="NZ_CBCRYP010000022.1"/>
</dbReference>
<organism evidence="1 2">
    <name type="scientific">Paracoccus aminovorans</name>
    <dbReference type="NCBI Taxonomy" id="34004"/>
    <lineage>
        <taxon>Bacteria</taxon>
        <taxon>Pseudomonadati</taxon>
        <taxon>Pseudomonadota</taxon>
        <taxon>Alphaproteobacteria</taxon>
        <taxon>Rhodobacterales</taxon>
        <taxon>Paracoccaceae</taxon>
        <taxon>Paracoccus</taxon>
    </lineage>
</organism>
<protein>
    <submittedName>
        <fullName evidence="1">Uncharacterized protein</fullName>
    </submittedName>
</protein>
<gene>
    <name evidence="1" type="ORF">SAMN04488021_11142</name>
</gene>